<evidence type="ECO:0000256" key="1">
    <source>
        <dbReference type="ARBA" id="ARBA00004168"/>
    </source>
</evidence>
<keyword evidence="7" id="KW-0812">Transmembrane</keyword>
<reference evidence="10 11" key="1">
    <citation type="submission" date="2023-07" db="EMBL/GenBank/DDBJ databases">
        <title>Genomic Encyclopedia of Type Strains, Phase IV (KMG-IV): sequencing the most valuable type-strain genomes for metagenomic binning, comparative biology and taxonomic classification.</title>
        <authorList>
            <person name="Goeker M."/>
        </authorList>
    </citation>
    <scope>NUCLEOTIDE SEQUENCE [LARGE SCALE GENOMIC DNA]</scope>
    <source>
        <strain evidence="10 11">DSM 45903</strain>
    </source>
</reference>
<feature type="signal peptide" evidence="8">
    <location>
        <begin position="1"/>
        <end position="24"/>
    </location>
</feature>
<organism evidence="10 11">
    <name type="scientific">Desmospora profundinema</name>
    <dbReference type="NCBI Taxonomy" id="1571184"/>
    <lineage>
        <taxon>Bacteria</taxon>
        <taxon>Bacillati</taxon>
        <taxon>Bacillota</taxon>
        <taxon>Bacilli</taxon>
        <taxon>Bacillales</taxon>
        <taxon>Thermoactinomycetaceae</taxon>
        <taxon>Desmospora</taxon>
    </lineage>
</organism>
<proteinExistence type="predicted"/>
<feature type="transmembrane region" description="Helical" evidence="7">
    <location>
        <begin position="575"/>
        <end position="592"/>
    </location>
</feature>
<dbReference type="NCBIfam" id="TIGR01167">
    <property type="entry name" value="LPXTG_anchor"/>
    <property type="match status" value="1"/>
</dbReference>
<evidence type="ECO:0000259" key="9">
    <source>
        <dbReference type="Pfam" id="PF00746"/>
    </source>
</evidence>
<feature type="domain" description="Gram-positive cocci surface proteins LPxTG" evidence="9">
    <location>
        <begin position="559"/>
        <end position="595"/>
    </location>
</feature>
<feature type="compositionally biased region" description="Basic and acidic residues" evidence="6">
    <location>
        <begin position="82"/>
        <end position="93"/>
    </location>
</feature>
<gene>
    <name evidence="10" type="ORF">JOE21_002300</name>
</gene>
<dbReference type="InterPro" id="IPR019931">
    <property type="entry name" value="LPXTG_anchor"/>
</dbReference>
<comment type="subcellular location">
    <subcellularLocation>
        <location evidence="1">Secreted</location>
        <location evidence="1">Cell wall</location>
        <topology evidence="1">Peptidoglycan-anchor</topology>
    </subcellularLocation>
</comment>
<evidence type="ECO:0000313" key="11">
    <source>
        <dbReference type="Proteomes" id="UP001185012"/>
    </source>
</evidence>
<dbReference type="RefSeq" id="WP_309865946.1">
    <property type="nucleotide sequence ID" value="NZ_JAVDQG010000004.1"/>
</dbReference>
<keyword evidence="3" id="KW-0964">Secreted</keyword>
<feature type="compositionally biased region" description="Basic and acidic residues" evidence="6">
    <location>
        <begin position="49"/>
        <end position="72"/>
    </location>
</feature>
<feature type="compositionally biased region" description="Basic and acidic residues" evidence="6">
    <location>
        <begin position="529"/>
        <end position="542"/>
    </location>
</feature>
<protein>
    <submittedName>
        <fullName evidence="10">LPXTG-motif cell wall-anchored protein</fullName>
    </submittedName>
</protein>
<feature type="region of interest" description="Disordered" evidence="6">
    <location>
        <begin position="516"/>
        <end position="554"/>
    </location>
</feature>
<keyword evidence="4 8" id="KW-0732">Signal</keyword>
<name>A0ABU1INC8_9BACL</name>
<keyword evidence="11" id="KW-1185">Reference proteome</keyword>
<accession>A0ABU1INC8</accession>
<evidence type="ECO:0000256" key="5">
    <source>
        <dbReference type="ARBA" id="ARBA00023088"/>
    </source>
</evidence>
<sequence>MRKLSLLMVFAMLLTIMPSGLVFANSLEGSTGTIGEANMQQGDVNTADPQEKPLGDVPHEKERTKTEDKEGSESGTNQSEDSIDRNQQKQAEIKAAEAQENIQLELEGRVNQDNNQGVVDAYIRNVAPIGAITKGNFTFTLPDGTQAEVKKYSETSARGTFQNLPAGKHEVTVQFKGTIQFFIWEFPLETSGTVTLSSLGLKLGPHDVHDERAEIRIPAKVVGGEQVRGTWTFTLHNGQQAEKVVIHPDHTATGMFSHLPAGDYTAAVSFKGYVDGQRVELNERYRFSVEKPEPGKEYQLTVNHSFDYNEEKDLASLIVEASIPNAKEASGTWVFTLNNDDEIKYKRNGTKQSHVFNLYALEPGETYQIDVHFDGKVDGETQDLKYPYTFTIPEMHVTLPACSETGLTIDTGLSHAESAEGIWTIIVFPWDDGWWGELASFFLDNEKDEFFLEHESDRAQGLTYSHTFSRKELNGFPPGNYTAVAFFEGDVDGSRFPLIAAEVDFTIDEKAACLLPGDGNGKNPGNKDPGGKTPDDEKKPGDKGTITLDPKEGKKVVDQVKNGAKLPKTATSHPWGILVGGLLAALGTLLFFRKKWTLLKR</sequence>
<keyword evidence="2" id="KW-0134">Cell wall</keyword>
<feature type="region of interest" description="Disordered" evidence="6">
    <location>
        <begin position="34"/>
        <end position="93"/>
    </location>
</feature>
<feature type="chain" id="PRO_5046395742" evidence="8">
    <location>
        <begin position="25"/>
        <end position="601"/>
    </location>
</feature>
<evidence type="ECO:0000256" key="8">
    <source>
        <dbReference type="SAM" id="SignalP"/>
    </source>
</evidence>
<dbReference type="Proteomes" id="UP001185012">
    <property type="component" value="Unassembled WGS sequence"/>
</dbReference>
<evidence type="ECO:0000256" key="2">
    <source>
        <dbReference type="ARBA" id="ARBA00022512"/>
    </source>
</evidence>
<evidence type="ECO:0000256" key="7">
    <source>
        <dbReference type="SAM" id="Phobius"/>
    </source>
</evidence>
<keyword evidence="7" id="KW-1133">Transmembrane helix</keyword>
<keyword evidence="5" id="KW-0572">Peptidoglycan-anchor</keyword>
<evidence type="ECO:0000313" key="10">
    <source>
        <dbReference type="EMBL" id="MDR6226294.1"/>
    </source>
</evidence>
<dbReference type="Pfam" id="PF00746">
    <property type="entry name" value="Gram_pos_anchor"/>
    <property type="match status" value="1"/>
</dbReference>
<evidence type="ECO:0000256" key="4">
    <source>
        <dbReference type="ARBA" id="ARBA00022729"/>
    </source>
</evidence>
<dbReference type="EMBL" id="JAVDQG010000004">
    <property type="protein sequence ID" value="MDR6226294.1"/>
    <property type="molecule type" value="Genomic_DNA"/>
</dbReference>
<feature type="compositionally biased region" description="Polar residues" evidence="6">
    <location>
        <begin position="34"/>
        <end position="48"/>
    </location>
</feature>
<evidence type="ECO:0000256" key="3">
    <source>
        <dbReference type="ARBA" id="ARBA00022525"/>
    </source>
</evidence>
<keyword evidence="7" id="KW-0472">Membrane</keyword>
<comment type="caution">
    <text evidence="10">The sequence shown here is derived from an EMBL/GenBank/DDBJ whole genome shotgun (WGS) entry which is preliminary data.</text>
</comment>
<evidence type="ECO:0000256" key="6">
    <source>
        <dbReference type="SAM" id="MobiDB-lite"/>
    </source>
</evidence>